<keyword evidence="4" id="KW-0963">Cytoplasm</keyword>
<dbReference type="InterPro" id="IPR001678">
    <property type="entry name" value="MeTrfase_RsmB-F_NOP2_dom"/>
</dbReference>
<feature type="binding site" evidence="13">
    <location>
        <position position="316"/>
    </location>
    <ligand>
        <name>S-adenosyl-L-methionine</name>
        <dbReference type="ChEBI" id="CHEBI:59789"/>
    </ligand>
</feature>
<dbReference type="InterPro" id="IPR004573">
    <property type="entry name" value="rRNA_ssu_MeTfrase_B"/>
</dbReference>
<evidence type="ECO:0000256" key="12">
    <source>
        <dbReference type="ARBA" id="ARBA00047283"/>
    </source>
</evidence>
<keyword evidence="6 13" id="KW-0489">Methyltransferase</keyword>
<dbReference type="CDD" id="cd02440">
    <property type="entry name" value="AdoMet_MTases"/>
    <property type="match status" value="1"/>
</dbReference>
<dbReference type="InterPro" id="IPR006027">
    <property type="entry name" value="NusB_RsmB_TIM44"/>
</dbReference>
<evidence type="ECO:0000256" key="10">
    <source>
        <dbReference type="ARBA" id="ARBA00030399"/>
    </source>
</evidence>
<comment type="caution">
    <text evidence="15">The sequence shown here is derived from an EMBL/GenBank/DDBJ whole genome shotgun (WGS) entry which is preliminary data.</text>
</comment>
<evidence type="ECO:0000256" key="6">
    <source>
        <dbReference type="ARBA" id="ARBA00022603"/>
    </source>
</evidence>
<dbReference type="RefSeq" id="WP_111148919.1">
    <property type="nucleotide sequence ID" value="NZ_QKRB01000057.1"/>
</dbReference>
<dbReference type="GO" id="GO:0003723">
    <property type="term" value="F:RNA binding"/>
    <property type="evidence" value="ECO:0007669"/>
    <property type="project" value="UniProtKB-UniRule"/>
</dbReference>
<dbReference type="Proteomes" id="UP000249522">
    <property type="component" value="Unassembled WGS sequence"/>
</dbReference>
<evidence type="ECO:0000256" key="8">
    <source>
        <dbReference type="ARBA" id="ARBA00022691"/>
    </source>
</evidence>
<evidence type="ECO:0000256" key="13">
    <source>
        <dbReference type="PROSITE-ProRule" id="PRU01023"/>
    </source>
</evidence>
<evidence type="ECO:0000256" key="3">
    <source>
        <dbReference type="ARBA" id="ARBA00012140"/>
    </source>
</evidence>
<dbReference type="GO" id="GO:0008649">
    <property type="term" value="F:rRNA methyltransferase activity"/>
    <property type="evidence" value="ECO:0007669"/>
    <property type="project" value="InterPro"/>
</dbReference>
<protein>
    <recommendedName>
        <fullName evidence="3">16S rRNA (cytosine(967)-C(5))-methyltransferase</fullName>
        <ecNumber evidence="3">2.1.1.176</ecNumber>
    </recommendedName>
    <alternativeName>
        <fullName evidence="10">16S rRNA m5C967 methyltransferase</fullName>
    </alternativeName>
    <alternativeName>
        <fullName evidence="11">rRNA (cytosine-C(5)-)-methyltransferase RsmB</fullName>
    </alternativeName>
</protein>
<dbReference type="Pfam" id="PF01029">
    <property type="entry name" value="NusB"/>
    <property type="match status" value="1"/>
</dbReference>
<dbReference type="OrthoDB" id="9810297at2"/>
<dbReference type="Gene3D" id="3.30.70.1170">
    <property type="entry name" value="Sun protein, domain 3"/>
    <property type="match status" value="1"/>
</dbReference>
<dbReference type="InterPro" id="IPR054728">
    <property type="entry name" value="RsmB-like_ferredoxin"/>
</dbReference>
<dbReference type="Pfam" id="PF22458">
    <property type="entry name" value="RsmF-B_ferredox"/>
    <property type="match status" value="1"/>
</dbReference>
<feature type="domain" description="SAM-dependent MTase RsmB/NOP-type" evidence="14">
    <location>
        <begin position="175"/>
        <end position="457"/>
    </location>
</feature>
<keyword evidence="16" id="KW-1185">Reference proteome</keyword>
<evidence type="ECO:0000256" key="1">
    <source>
        <dbReference type="ARBA" id="ARBA00002724"/>
    </source>
</evidence>
<keyword evidence="9 13" id="KW-0694">RNA-binding</keyword>
<dbReference type="NCBIfam" id="NF011494">
    <property type="entry name" value="PRK14902.1"/>
    <property type="match status" value="1"/>
</dbReference>
<dbReference type="InterPro" id="IPR023267">
    <property type="entry name" value="RCMT"/>
</dbReference>
<keyword evidence="7 13" id="KW-0808">Transferase</keyword>
<feature type="binding site" evidence="13">
    <location>
        <begin position="265"/>
        <end position="271"/>
    </location>
    <ligand>
        <name>S-adenosyl-L-methionine</name>
        <dbReference type="ChEBI" id="CHEBI:59789"/>
    </ligand>
</feature>
<dbReference type="PANTHER" id="PTHR22807:SF53">
    <property type="entry name" value="RIBOSOMAL RNA SMALL SUBUNIT METHYLTRANSFERASE B-RELATED"/>
    <property type="match status" value="1"/>
</dbReference>
<dbReference type="Gene3D" id="1.10.940.10">
    <property type="entry name" value="NusB-like"/>
    <property type="match status" value="1"/>
</dbReference>
<dbReference type="Gene3D" id="3.40.50.150">
    <property type="entry name" value="Vaccinia Virus protein VP39"/>
    <property type="match status" value="1"/>
</dbReference>
<evidence type="ECO:0000259" key="14">
    <source>
        <dbReference type="PROSITE" id="PS51686"/>
    </source>
</evidence>
<dbReference type="GO" id="GO:0005737">
    <property type="term" value="C:cytoplasm"/>
    <property type="evidence" value="ECO:0007669"/>
    <property type="project" value="UniProtKB-SubCell"/>
</dbReference>
<evidence type="ECO:0000313" key="15">
    <source>
        <dbReference type="EMBL" id="PZD93250.1"/>
    </source>
</evidence>
<evidence type="ECO:0000313" key="16">
    <source>
        <dbReference type="Proteomes" id="UP000249522"/>
    </source>
</evidence>
<name>A0A2W1L4Y0_9BACL</name>
<organism evidence="15 16">
    <name type="scientific">Paenibacillus sambharensis</name>
    <dbReference type="NCBI Taxonomy" id="1803190"/>
    <lineage>
        <taxon>Bacteria</taxon>
        <taxon>Bacillati</taxon>
        <taxon>Bacillota</taxon>
        <taxon>Bacilli</taxon>
        <taxon>Bacillales</taxon>
        <taxon>Paenibacillaceae</taxon>
        <taxon>Paenibacillus</taxon>
    </lineage>
</organism>
<reference evidence="15 16" key="1">
    <citation type="submission" date="2018-06" db="EMBL/GenBank/DDBJ databases">
        <title>Paenibacillus imtechensis sp. nov.</title>
        <authorList>
            <person name="Pinnaka A.K."/>
            <person name="Singh H."/>
            <person name="Kaur M."/>
        </authorList>
    </citation>
    <scope>NUCLEOTIDE SEQUENCE [LARGE SCALE GENOMIC DNA]</scope>
    <source>
        <strain evidence="15 16">SMB1</strain>
    </source>
</reference>
<dbReference type="InterPro" id="IPR029063">
    <property type="entry name" value="SAM-dependent_MTases_sf"/>
</dbReference>
<keyword evidence="5" id="KW-0698">rRNA processing</keyword>
<comment type="subcellular location">
    <subcellularLocation>
        <location evidence="2">Cytoplasm</location>
    </subcellularLocation>
</comment>
<feature type="binding site" evidence="13">
    <location>
        <position position="289"/>
    </location>
    <ligand>
        <name>S-adenosyl-L-methionine</name>
        <dbReference type="ChEBI" id="CHEBI:59789"/>
    </ligand>
</feature>
<feature type="binding site" evidence="13">
    <location>
        <position position="335"/>
    </location>
    <ligand>
        <name>S-adenosyl-L-methionine</name>
        <dbReference type="ChEBI" id="CHEBI:59789"/>
    </ligand>
</feature>
<dbReference type="PRINTS" id="PR02008">
    <property type="entry name" value="RCMTFAMILY"/>
</dbReference>
<gene>
    <name evidence="15" type="ORF">DNH61_21625</name>
</gene>
<keyword evidence="8 13" id="KW-0949">S-adenosyl-L-methionine</keyword>
<dbReference type="FunFam" id="1.10.940.10:FF:000006">
    <property type="entry name" value="16S rRNA (Cytosine(967)-C(5))-methyltransferase RsmB"/>
    <property type="match status" value="1"/>
</dbReference>
<dbReference type="EMBL" id="QKRB01000057">
    <property type="protein sequence ID" value="PZD93250.1"/>
    <property type="molecule type" value="Genomic_DNA"/>
</dbReference>
<evidence type="ECO:0000256" key="5">
    <source>
        <dbReference type="ARBA" id="ARBA00022552"/>
    </source>
</evidence>
<dbReference type="SUPFAM" id="SSF53335">
    <property type="entry name" value="S-adenosyl-L-methionine-dependent methyltransferases"/>
    <property type="match status" value="1"/>
</dbReference>
<dbReference type="GO" id="GO:0006355">
    <property type="term" value="P:regulation of DNA-templated transcription"/>
    <property type="evidence" value="ECO:0007669"/>
    <property type="project" value="InterPro"/>
</dbReference>
<sequence length="458" mass="50559">MSGRKGNTAREVALNVLIRIEREGAYSNLELNRALKESGLSRADAGLVTELVYGTIQRKATLDYWLNGFVAKGTAKLQTWVLLLLRMSLYQMVYLDRVPAHAAVHEAVQIAKKRGHQGISGMVNGVLRNIDRSRDRLSLPEEKDDVKRIALKHSYPEWMVSRWLEIYGAEKTEAICAAGNEPPRPSIRVNRMRSGRDAVVDRLRHAGYAAMPSPLSASGIVVQGGGNLADHEAFRAGDWTVQDESSMLVAEVAAPKPGMQVLDCCAAPGGKTTHLAEIMEDEGTVWSNDIHPHKEELIKDQVDRLGLRAVRTTVMDAEDLPQRHAAGSMDVVLLDAPCSGLGVIRRKPEIKWTKEPSDVAAIAAIQNRLLDAASVLVRPGGVLVYSTCTMEREENEQQVERFLSRNEAFELDPEWPEKILDVLQTAGALEGQPAGMVQLLPQHFGSDGFFIARLRRRG</sequence>
<evidence type="ECO:0000256" key="11">
    <source>
        <dbReference type="ARBA" id="ARBA00031088"/>
    </source>
</evidence>
<dbReference type="InterPro" id="IPR035926">
    <property type="entry name" value="NusB-like_sf"/>
</dbReference>
<evidence type="ECO:0000256" key="2">
    <source>
        <dbReference type="ARBA" id="ARBA00004496"/>
    </source>
</evidence>
<proteinExistence type="inferred from homology"/>
<dbReference type="Pfam" id="PF01189">
    <property type="entry name" value="Methyltr_RsmB-F"/>
    <property type="match status" value="1"/>
</dbReference>
<dbReference type="InterPro" id="IPR049560">
    <property type="entry name" value="MeTrfase_RsmB-F_NOP2_cat"/>
</dbReference>
<feature type="active site" description="Nucleophile" evidence="13">
    <location>
        <position position="388"/>
    </location>
</feature>
<comment type="similarity">
    <text evidence="13">Belongs to the class I-like SAM-binding methyltransferase superfamily. RsmB/NOP family.</text>
</comment>
<accession>A0A2W1L4Y0</accession>
<evidence type="ECO:0000256" key="4">
    <source>
        <dbReference type="ARBA" id="ARBA00022490"/>
    </source>
</evidence>
<dbReference type="NCBIfam" id="TIGR00563">
    <property type="entry name" value="rsmB"/>
    <property type="match status" value="1"/>
</dbReference>
<dbReference type="EC" id="2.1.1.176" evidence="3"/>
<dbReference type="AlphaFoldDB" id="A0A2W1L4Y0"/>
<dbReference type="PROSITE" id="PS51686">
    <property type="entry name" value="SAM_MT_RSMB_NOP"/>
    <property type="match status" value="1"/>
</dbReference>
<dbReference type="SUPFAM" id="SSF48013">
    <property type="entry name" value="NusB-like"/>
    <property type="match status" value="1"/>
</dbReference>
<dbReference type="PANTHER" id="PTHR22807">
    <property type="entry name" value="NOP2 YEAST -RELATED NOL1/NOP2/FMU SUN DOMAIN-CONTAINING"/>
    <property type="match status" value="1"/>
</dbReference>
<comment type="catalytic activity">
    <reaction evidence="12">
        <text>cytidine(967) in 16S rRNA + S-adenosyl-L-methionine = 5-methylcytidine(967) in 16S rRNA + S-adenosyl-L-homocysteine + H(+)</text>
        <dbReference type="Rhea" id="RHEA:42748"/>
        <dbReference type="Rhea" id="RHEA-COMP:10219"/>
        <dbReference type="Rhea" id="RHEA-COMP:10220"/>
        <dbReference type="ChEBI" id="CHEBI:15378"/>
        <dbReference type="ChEBI" id="CHEBI:57856"/>
        <dbReference type="ChEBI" id="CHEBI:59789"/>
        <dbReference type="ChEBI" id="CHEBI:74483"/>
        <dbReference type="ChEBI" id="CHEBI:82748"/>
        <dbReference type="EC" id="2.1.1.176"/>
    </reaction>
</comment>
<dbReference type="FunFam" id="3.40.50.150:FF:000257">
    <property type="entry name" value="16S rRNA methyltransferase"/>
    <property type="match status" value="1"/>
</dbReference>
<evidence type="ECO:0000256" key="9">
    <source>
        <dbReference type="ARBA" id="ARBA00022884"/>
    </source>
</evidence>
<evidence type="ECO:0000256" key="7">
    <source>
        <dbReference type="ARBA" id="ARBA00022679"/>
    </source>
</evidence>
<comment type="function">
    <text evidence="1">Specifically methylates the cytosine at position 967 (m5C967) of 16S rRNA.</text>
</comment>